<feature type="domain" description="Fibronectin type-III" evidence="12">
    <location>
        <begin position="314"/>
        <end position="414"/>
    </location>
</feature>
<dbReference type="Gene3D" id="3.90.190.10">
    <property type="entry name" value="Protein tyrosine phosphatase superfamily"/>
    <property type="match status" value="2"/>
</dbReference>
<proteinExistence type="inferred from homology"/>
<feature type="domain" description="Tyrosine-protein phosphatase" evidence="10">
    <location>
        <begin position="680"/>
        <end position="939"/>
    </location>
</feature>
<dbReference type="InterPro" id="IPR036116">
    <property type="entry name" value="FN3_sf"/>
</dbReference>
<keyword evidence="4" id="KW-0732">Signal</keyword>
<dbReference type="Pfam" id="PF00041">
    <property type="entry name" value="fn3"/>
    <property type="match status" value="2"/>
</dbReference>
<dbReference type="OrthoDB" id="6108687at2759"/>
<dbReference type="SUPFAM" id="SSF52799">
    <property type="entry name" value="(Phosphotyrosine protein) phosphatases II"/>
    <property type="match status" value="2"/>
</dbReference>
<feature type="domain" description="Fibronectin type-III" evidence="12">
    <location>
        <begin position="215"/>
        <end position="313"/>
    </location>
</feature>
<comment type="catalytic activity">
    <reaction evidence="8">
        <text>O-phospho-L-tyrosyl-[protein] + H2O = L-tyrosyl-[protein] + phosphate</text>
        <dbReference type="Rhea" id="RHEA:10684"/>
        <dbReference type="Rhea" id="RHEA-COMP:10136"/>
        <dbReference type="Rhea" id="RHEA-COMP:20101"/>
        <dbReference type="ChEBI" id="CHEBI:15377"/>
        <dbReference type="ChEBI" id="CHEBI:43474"/>
        <dbReference type="ChEBI" id="CHEBI:46858"/>
        <dbReference type="ChEBI" id="CHEBI:61978"/>
        <dbReference type="EC" id="3.1.3.48"/>
    </reaction>
</comment>
<evidence type="ECO:0000256" key="3">
    <source>
        <dbReference type="ARBA" id="ARBA00013064"/>
    </source>
</evidence>
<evidence type="ECO:0000259" key="11">
    <source>
        <dbReference type="PROSITE" id="PS50056"/>
    </source>
</evidence>
<feature type="domain" description="Tyrosine specific protein phosphatases" evidence="11">
    <location>
        <begin position="857"/>
        <end position="930"/>
    </location>
</feature>
<dbReference type="PANTHER" id="PTHR19134:SF562">
    <property type="entry name" value="PROTEIN-TYROSINE-PHOSPHATASE"/>
    <property type="match status" value="1"/>
</dbReference>
<evidence type="ECO:0000256" key="7">
    <source>
        <dbReference type="ARBA" id="ARBA00023136"/>
    </source>
</evidence>
<gene>
    <name evidence="13" type="ORF">ILUMI_08852</name>
</gene>
<dbReference type="PROSITE" id="PS00383">
    <property type="entry name" value="TYR_PHOSPHATASE_1"/>
    <property type="match status" value="1"/>
</dbReference>
<feature type="domain" description="Tyrosine-protein phosphatase" evidence="10">
    <location>
        <begin position="966"/>
        <end position="1230"/>
    </location>
</feature>
<dbReference type="InterPro" id="IPR003961">
    <property type="entry name" value="FN3_dom"/>
</dbReference>
<evidence type="ECO:0000256" key="4">
    <source>
        <dbReference type="ARBA" id="ARBA00022729"/>
    </source>
</evidence>
<evidence type="ECO:0000256" key="8">
    <source>
        <dbReference type="ARBA" id="ARBA00051722"/>
    </source>
</evidence>
<feature type="domain" description="Fibronectin type-III" evidence="12">
    <location>
        <begin position="2"/>
        <end position="101"/>
    </location>
</feature>
<dbReference type="SMART" id="SM00194">
    <property type="entry name" value="PTPc"/>
    <property type="match status" value="2"/>
</dbReference>
<keyword evidence="5" id="KW-0378">Hydrolase</keyword>
<comment type="caution">
    <text evidence="13">The sequence shown here is derived from an EMBL/GenBank/DDBJ whole genome shotgun (WGS) entry which is preliminary data.</text>
</comment>
<evidence type="ECO:0000256" key="9">
    <source>
        <dbReference type="SAM" id="Phobius"/>
    </source>
</evidence>
<dbReference type="GO" id="GO:0004725">
    <property type="term" value="F:protein tyrosine phosphatase activity"/>
    <property type="evidence" value="ECO:0007669"/>
    <property type="project" value="UniProtKB-EC"/>
</dbReference>
<reference evidence="13" key="1">
    <citation type="submission" date="2019-08" db="EMBL/GenBank/DDBJ databases">
        <title>The genome of the North American firefly Photinus pyralis.</title>
        <authorList>
            <consortium name="Photinus pyralis genome working group"/>
            <person name="Fallon T.R."/>
            <person name="Sander Lower S.E."/>
            <person name="Weng J.-K."/>
        </authorList>
    </citation>
    <scope>NUCLEOTIDE SEQUENCE</scope>
    <source>
        <strain evidence="13">TRF0915ILg1</strain>
        <tissue evidence="13">Whole body</tissue>
    </source>
</reference>
<dbReference type="PRINTS" id="PR00700">
    <property type="entry name" value="PRTYPHPHTASE"/>
</dbReference>
<dbReference type="PROSITE" id="PS50055">
    <property type="entry name" value="TYR_PHOSPHATASE_PTP"/>
    <property type="match status" value="2"/>
</dbReference>
<evidence type="ECO:0000313" key="14">
    <source>
        <dbReference type="Proteomes" id="UP000801492"/>
    </source>
</evidence>
<comment type="similarity">
    <text evidence="2">Belongs to the protein-tyrosine phosphatase family.</text>
</comment>
<evidence type="ECO:0000256" key="6">
    <source>
        <dbReference type="ARBA" id="ARBA00022912"/>
    </source>
</evidence>
<dbReference type="PROSITE" id="PS50056">
    <property type="entry name" value="TYR_PHOSPHATASE_2"/>
    <property type="match status" value="2"/>
</dbReference>
<sequence>MSVTNISTIHKTISSITLKWDPITSPNHTFSYIVHYKHKKHKSCKEDRQDAVWEKVKKMTATTITAERLLPYSEYLFTIAAVVGEVMGDFIEYTETTSPMDIPGNEELPFNFTISHNEIHTLPVIVLAEPSCTNIKGLVSYYVTFKCSDAWCGNEVTAEVPFTNDFPRIKVFAQSVSLIPYSNYIATLVSGRSQEYINEKRLQTQFKTLPNEPPPVKDLIVYSRNESSISLLWKAPYPPNGDLDRYEITCTEDNTCISVSIKIPCDIWIDYTCADITNLIENNTYSILVKAKNKVPSIYGKPQFQYNIIAQQSVSNPPKNAKHMWDKDTPVLQWDHPFITNGPLVNFTIEITVLQSEYSNHINSYDVLIDTYHQTYYHKMPYLKFSTVYNISVFPVNKFKGKPSRSVTIKMPPPEPKLSDNINISCIEFMCQMNISKLENISHSSYLYVVVNNNINTDETLDGKQILLNSARSDDKQSNVWLAVAKSVGNYTAKFISIKLGDGTISNSEYGDVTNKPLQNDTNYVITIIFANRYLNKTRYSQPCNIFRTSKERNVKLYEGDAAISPLFLLLLFLFIPIVIGGWLFYKKKRKSNEESNHFLNKTKLSSCFKGNTDENEHLPLHTFKAKSALAPKSKSNNLSLEDADENNPLLSQNNSKQYQFTCRIELEDFEEYVKQSIGTSEEGELMRQHNLFVRDQAKPWEYGLQKPNKFKNRYNNLIAYDHSRVILEKVNNDEFSDYINANYVHGYKKPKAYIATQRPKLTTVGDFWRMIWQENISTIVIVANVEKDGKRKIEEYWPKLENTVEYSSMEIYHEKSEIFSNYVYRTLIVTKNNEQRTIQQLHFMAWPDHGAPLYSGSLVPFVKRILTVPQDSAPMVVHCSAGVGRTGTIILCDYMLRMAASEKAVDFLAALCQMREQRANLVHNTNQYKLAHLVVLEALFGLDTGIACDQELEHKIETLINNNVLHEQLEYLEKIFWQDQVMFPSYKVKIDPANYHKNRFPNIVPDNYGRVYLSRFPTFDEHSDYINAIEVNDCHLTNRFIVTQQPLPDTIRDFWRMVSAKNVTTIVSLNEINLQDKTSCVFWPKIKEVFDLEFGTIECTEKEEYLSHDFLKILLIRRDSDHEHSLTISILNMKTWHPLQLVPTSLDLLISVWEETSRTSRGHYPIVVTCYDGATACGVFVALSFLIEKIKLEQICDVCLAVRTVRHNRKQFVRKLEQLELLYKAAIQYLKSFETYQTFKL</sequence>
<organism evidence="13 14">
    <name type="scientific">Ignelater luminosus</name>
    <name type="common">Cucubano</name>
    <name type="synonym">Pyrophorus luminosus</name>
    <dbReference type="NCBI Taxonomy" id="2038154"/>
    <lineage>
        <taxon>Eukaryota</taxon>
        <taxon>Metazoa</taxon>
        <taxon>Ecdysozoa</taxon>
        <taxon>Arthropoda</taxon>
        <taxon>Hexapoda</taxon>
        <taxon>Insecta</taxon>
        <taxon>Pterygota</taxon>
        <taxon>Neoptera</taxon>
        <taxon>Endopterygota</taxon>
        <taxon>Coleoptera</taxon>
        <taxon>Polyphaga</taxon>
        <taxon>Elateriformia</taxon>
        <taxon>Elateroidea</taxon>
        <taxon>Elateridae</taxon>
        <taxon>Agrypninae</taxon>
        <taxon>Pyrophorini</taxon>
        <taxon>Ignelater</taxon>
    </lineage>
</organism>
<dbReference type="InterPro" id="IPR050348">
    <property type="entry name" value="Protein-Tyr_Phosphatase"/>
</dbReference>
<dbReference type="Pfam" id="PF00102">
    <property type="entry name" value="Y_phosphatase"/>
    <property type="match status" value="2"/>
</dbReference>
<dbReference type="PROSITE" id="PS50853">
    <property type="entry name" value="FN3"/>
    <property type="match status" value="3"/>
</dbReference>
<dbReference type="SMART" id="SM00404">
    <property type="entry name" value="PTPc_motif"/>
    <property type="match status" value="2"/>
</dbReference>
<evidence type="ECO:0000256" key="2">
    <source>
        <dbReference type="ARBA" id="ARBA00009580"/>
    </source>
</evidence>
<dbReference type="GO" id="GO:0016020">
    <property type="term" value="C:membrane"/>
    <property type="evidence" value="ECO:0007669"/>
    <property type="project" value="UniProtKB-SubCell"/>
</dbReference>
<dbReference type="GO" id="GO:0008045">
    <property type="term" value="P:motor neuron axon guidance"/>
    <property type="evidence" value="ECO:0007669"/>
    <property type="project" value="TreeGrafter"/>
</dbReference>
<keyword evidence="9" id="KW-1133">Transmembrane helix</keyword>
<keyword evidence="6" id="KW-0904">Protein phosphatase</keyword>
<keyword evidence="14" id="KW-1185">Reference proteome</keyword>
<keyword evidence="9" id="KW-0812">Transmembrane</keyword>
<evidence type="ECO:0000313" key="13">
    <source>
        <dbReference type="EMBL" id="KAF2897323.1"/>
    </source>
</evidence>
<evidence type="ECO:0000259" key="10">
    <source>
        <dbReference type="PROSITE" id="PS50055"/>
    </source>
</evidence>
<dbReference type="CDD" id="cd00047">
    <property type="entry name" value="PTPc"/>
    <property type="match status" value="1"/>
</dbReference>
<dbReference type="EMBL" id="VTPC01004300">
    <property type="protein sequence ID" value="KAF2897323.1"/>
    <property type="molecule type" value="Genomic_DNA"/>
</dbReference>
<dbReference type="AlphaFoldDB" id="A0A8K0D0W8"/>
<dbReference type="InterPro" id="IPR000242">
    <property type="entry name" value="PTP_cat"/>
</dbReference>
<dbReference type="EC" id="3.1.3.48" evidence="3"/>
<dbReference type="Proteomes" id="UP000801492">
    <property type="component" value="Unassembled WGS sequence"/>
</dbReference>
<dbReference type="SMART" id="SM00060">
    <property type="entry name" value="FN3"/>
    <property type="match status" value="3"/>
</dbReference>
<protein>
    <recommendedName>
        <fullName evidence="3">protein-tyrosine-phosphatase</fullName>
        <ecNumber evidence="3">3.1.3.48</ecNumber>
    </recommendedName>
</protein>
<evidence type="ECO:0000259" key="12">
    <source>
        <dbReference type="PROSITE" id="PS50853"/>
    </source>
</evidence>
<feature type="transmembrane region" description="Helical" evidence="9">
    <location>
        <begin position="563"/>
        <end position="586"/>
    </location>
</feature>
<dbReference type="PANTHER" id="PTHR19134">
    <property type="entry name" value="RECEPTOR-TYPE TYROSINE-PROTEIN PHOSPHATASE"/>
    <property type="match status" value="1"/>
</dbReference>
<dbReference type="InterPro" id="IPR000387">
    <property type="entry name" value="Tyr_Pase_dom"/>
</dbReference>
<name>A0A8K0D0W8_IGNLU</name>
<dbReference type="InterPro" id="IPR016130">
    <property type="entry name" value="Tyr_Pase_AS"/>
</dbReference>
<dbReference type="CDD" id="cd00063">
    <property type="entry name" value="FN3"/>
    <property type="match status" value="3"/>
</dbReference>
<dbReference type="SUPFAM" id="SSF49265">
    <property type="entry name" value="Fibronectin type III"/>
    <property type="match status" value="2"/>
</dbReference>
<dbReference type="Gene3D" id="2.60.40.10">
    <property type="entry name" value="Immunoglobulins"/>
    <property type="match status" value="3"/>
</dbReference>
<feature type="domain" description="Tyrosine specific protein phosphatases" evidence="11">
    <location>
        <begin position="1147"/>
        <end position="1221"/>
    </location>
</feature>
<accession>A0A8K0D0W8</accession>
<dbReference type="InterPro" id="IPR013783">
    <property type="entry name" value="Ig-like_fold"/>
</dbReference>
<dbReference type="FunFam" id="3.90.190.10:FF:000102">
    <property type="entry name" value="Receptor-type tyrosine-protein phosphatase"/>
    <property type="match status" value="2"/>
</dbReference>
<evidence type="ECO:0000256" key="1">
    <source>
        <dbReference type="ARBA" id="ARBA00004167"/>
    </source>
</evidence>
<keyword evidence="7 9" id="KW-0472">Membrane</keyword>
<dbReference type="InterPro" id="IPR003595">
    <property type="entry name" value="Tyr_Pase_cat"/>
</dbReference>
<dbReference type="InterPro" id="IPR029021">
    <property type="entry name" value="Prot-tyrosine_phosphatase-like"/>
</dbReference>
<evidence type="ECO:0000256" key="5">
    <source>
        <dbReference type="ARBA" id="ARBA00022801"/>
    </source>
</evidence>
<comment type="subcellular location">
    <subcellularLocation>
        <location evidence="1">Membrane</location>
        <topology evidence="1">Single-pass membrane protein</topology>
    </subcellularLocation>
</comment>